<comment type="caution">
    <text evidence="1">The sequence shown here is derived from an EMBL/GenBank/DDBJ whole genome shotgun (WGS) entry which is preliminary data.</text>
</comment>
<proteinExistence type="predicted"/>
<dbReference type="EMBL" id="JAMZFV010000074">
    <property type="protein sequence ID" value="MCP1111620.1"/>
    <property type="molecule type" value="Genomic_DNA"/>
</dbReference>
<dbReference type="Proteomes" id="UP001523565">
    <property type="component" value="Unassembled WGS sequence"/>
</dbReference>
<reference evidence="1 2" key="1">
    <citation type="journal article" date="2022" name="Genome Biol. Evol.">
        <title>Host diet, physiology and behaviors set the stage for Lachnospiraceae cladogenesis.</title>
        <authorList>
            <person name="Vera-Ponce De Leon A."/>
            <person name="Schneider M."/>
            <person name="Jahnes B.C."/>
            <person name="Sadowski V."/>
            <person name="Camuy-Velez L.A."/>
            <person name="Duan J."/>
            <person name="Sabree Z.L."/>
        </authorList>
    </citation>
    <scope>NUCLEOTIDE SEQUENCE [LARGE SCALE GENOMIC DNA]</scope>
    <source>
        <strain evidence="1 2">PAL227</strain>
    </source>
</reference>
<sequence length="78" mass="9386">EERKERLEEYLDKSNWDLSGSIFECVKRYSNQLSDEELEQIFLGLEAGLNEKQIKAYFCLPLRDMEIYRRAYEQILTS</sequence>
<keyword evidence="2" id="KW-1185">Reference proteome</keyword>
<name>A0ABT1ELQ0_9FIRM</name>
<accession>A0ABT1ELQ0</accession>
<evidence type="ECO:0000313" key="2">
    <source>
        <dbReference type="Proteomes" id="UP001523565"/>
    </source>
</evidence>
<protein>
    <submittedName>
        <fullName evidence="1">Uncharacterized protein</fullName>
    </submittedName>
</protein>
<feature type="non-terminal residue" evidence="1">
    <location>
        <position position="1"/>
    </location>
</feature>
<organism evidence="1 2">
    <name type="scientific">Ohessyouella blattaphilus</name>
    <dbReference type="NCBI Taxonomy" id="2949333"/>
    <lineage>
        <taxon>Bacteria</taxon>
        <taxon>Bacillati</taxon>
        <taxon>Bacillota</taxon>
        <taxon>Clostridia</taxon>
        <taxon>Lachnospirales</taxon>
        <taxon>Lachnospiraceae</taxon>
        <taxon>Ohessyouella</taxon>
    </lineage>
</organism>
<dbReference type="RefSeq" id="WP_262070470.1">
    <property type="nucleotide sequence ID" value="NZ_JAMXOC010000074.1"/>
</dbReference>
<evidence type="ECO:0000313" key="1">
    <source>
        <dbReference type="EMBL" id="MCP1111620.1"/>
    </source>
</evidence>
<gene>
    <name evidence="1" type="ORF">NK118_15350</name>
</gene>